<comment type="catalytic activity">
    <reaction evidence="1">
        <text>ATP + protein L-histidine = ADP + protein N-phospho-L-histidine.</text>
        <dbReference type="EC" id="2.7.13.3"/>
    </reaction>
</comment>
<dbReference type="Gene3D" id="3.30.565.10">
    <property type="entry name" value="Histidine kinase-like ATPase, C-terminal domain"/>
    <property type="match status" value="1"/>
</dbReference>
<evidence type="ECO:0000256" key="7">
    <source>
        <dbReference type="ARBA" id="ARBA00022840"/>
    </source>
</evidence>
<dbReference type="Pfam" id="PF02518">
    <property type="entry name" value="HATPase_c"/>
    <property type="match status" value="1"/>
</dbReference>
<dbReference type="Proteomes" id="UP000501849">
    <property type="component" value="Chromosome"/>
</dbReference>
<dbReference type="GO" id="GO:0016020">
    <property type="term" value="C:membrane"/>
    <property type="evidence" value="ECO:0007669"/>
    <property type="project" value="InterPro"/>
</dbReference>
<evidence type="ECO:0000256" key="6">
    <source>
        <dbReference type="ARBA" id="ARBA00022777"/>
    </source>
</evidence>
<evidence type="ECO:0000259" key="10">
    <source>
        <dbReference type="Pfam" id="PF02518"/>
    </source>
</evidence>
<evidence type="ECO:0000313" key="13">
    <source>
        <dbReference type="Proteomes" id="UP000501849"/>
    </source>
</evidence>
<evidence type="ECO:0000256" key="5">
    <source>
        <dbReference type="ARBA" id="ARBA00022741"/>
    </source>
</evidence>
<dbReference type="PANTHER" id="PTHR24421:SF10">
    <property type="entry name" value="NITRATE_NITRITE SENSOR PROTEIN NARQ"/>
    <property type="match status" value="1"/>
</dbReference>
<dbReference type="AlphaFoldDB" id="A0A6H0SCR8"/>
<dbReference type="InterPro" id="IPR036890">
    <property type="entry name" value="HATPase_C_sf"/>
</dbReference>
<keyword evidence="9" id="KW-0812">Transmembrane</keyword>
<feature type="transmembrane region" description="Helical" evidence="9">
    <location>
        <begin position="42"/>
        <end position="60"/>
    </location>
</feature>
<dbReference type="SUPFAM" id="SSF55874">
    <property type="entry name" value="ATPase domain of HSP90 chaperone/DNA topoisomerase II/histidine kinase"/>
    <property type="match status" value="1"/>
</dbReference>
<feature type="transmembrane region" description="Helical" evidence="9">
    <location>
        <begin position="96"/>
        <end position="114"/>
    </location>
</feature>
<dbReference type="KEGG" id="mfre:EXE63_20800"/>
<feature type="transmembrane region" description="Helical" evidence="9">
    <location>
        <begin position="152"/>
        <end position="172"/>
    </location>
</feature>
<evidence type="ECO:0000256" key="1">
    <source>
        <dbReference type="ARBA" id="ARBA00000085"/>
    </source>
</evidence>
<feature type="domain" description="Signal transduction histidine kinase subgroup 3 dimerisation and phosphoacceptor" evidence="11">
    <location>
        <begin position="194"/>
        <end position="259"/>
    </location>
</feature>
<keyword evidence="4" id="KW-0808">Transferase</keyword>
<dbReference type="GO" id="GO:0000155">
    <property type="term" value="F:phosphorelay sensor kinase activity"/>
    <property type="evidence" value="ECO:0007669"/>
    <property type="project" value="InterPro"/>
</dbReference>
<keyword evidence="9" id="KW-0472">Membrane</keyword>
<feature type="transmembrane region" description="Helical" evidence="9">
    <location>
        <begin position="126"/>
        <end position="146"/>
    </location>
</feature>
<keyword evidence="3" id="KW-0597">Phosphoprotein</keyword>
<feature type="domain" description="Histidine kinase/HSP90-like ATPase" evidence="10">
    <location>
        <begin position="303"/>
        <end position="383"/>
    </location>
</feature>
<protein>
    <recommendedName>
        <fullName evidence="2">histidine kinase</fullName>
        <ecNumber evidence="2">2.7.13.3</ecNumber>
    </recommendedName>
</protein>
<dbReference type="InterPro" id="IPR050482">
    <property type="entry name" value="Sensor_HK_TwoCompSys"/>
</dbReference>
<keyword evidence="13" id="KW-1185">Reference proteome</keyword>
<dbReference type="GO" id="GO:0046983">
    <property type="term" value="F:protein dimerization activity"/>
    <property type="evidence" value="ECO:0007669"/>
    <property type="project" value="InterPro"/>
</dbReference>
<dbReference type="EC" id="2.7.13.3" evidence="2"/>
<evidence type="ECO:0000256" key="2">
    <source>
        <dbReference type="ARBA" id="ARBA00012438"/>
    </source>
</evidence>
<keyword evidence="8" id="KW-0902">Two-component regulatory system</keyword>
<accession>A0A6H0SCR8</accession>
<proteinExistence type="predicted"/>
<dbReference type="GO" id="GO:0005524">
    <property type="term" value="F:ATP binding"/>
    <property type="evidence" value="ECO:0007669"/>
    <property type="project" value="UniProtKB-KW"/>
</dbReference>
<evidence type="ECO:0000256" key="3">
    <source>
        <dbReference type="ARBA" id="ARBA00022553"/>
    </source>
</evidence>
<evidence type="ECO:0000256" key="9">
    <source>
        <dbReference type="SAM" id="Phobius"/>
    </source>
</evidence>
<name>A0A6H0SCR8_9MYCO</name>
<sequence>MRVTEPRRFGQAGQLVFAAVLALVLLPAGVSAVRDDGPAPAWRAALAGALITLHLGVATARRWPLPSFAAGSLACLVLVVAPDLPAATAVVDTTDYGPILLPSSLCFFPLLYAVSAHTKTPWPDIALGAGLVGCVLAVVRLWGFSGTPINEWAWWLLLSTTAVGGTLAAWALGRYRATRVAWSVQLAERVAADERRRIAREMHDVVAHSVAVMVSHAEAGRLVVPNSPERAPEILTTIAEVGREALVEMRGLLGVLRDEGTSTDPQPGLSDLPALAERMRAAGVPTDLAIGGGVRTTPAVGLTVYRVVQEALTNVARHGGPGAAARVRIDSAAGELVVTVSNTGAASPDIEPGRGLTGMRERVEAIGGTLQAGPVDDGWRVSVKVSP</sequence>
<keyword evidence="7" id="KW-0067">ATP-binding</keyword>
<dbReference type="InterPro" id="IPR011712">
    <property type="entry name" value="Sig_transdc_His_kin_sub3_dim/P"/>
</dbReference>
<dbReference type="PANTHER" id="PTHR24421">
    <property type="entry name" value="NITRATE/NITRITE SENSOR PROTEIN NARX-RELATED"/>
    <property type="match status" value="1"/>
</dbReference>
<evidence type="ECO:0000259" key="11">
    <source>
        <dbReference type="Pfam" id="PF07730"/>
    </source>
</evidence>
<feature type="transmembrane region" description="Helical" evidence="9">
    <location>
        <begin position="67"/>
        <end position="90"/>
    </location>
</feature>
<keyword evidence="9" id="KW-1133">Transmembrane helix</keyword>
<dbReference type="CDD" id="cd16917">
    <property type="entry name" value="HATPase_UhpB-NarQ-NarX-like"/>
    <property type="match status" value="1"/>
</dbReference>
<dbReference type="EMBL" id="CP038799">
    <property type="protein sequence ID" value="QIV85432.1"/>
    <property type="molecule type" value="Genomic_DNA"/>
</dbReference>
<reference evidence="12 13" key="1">
    <citation type="submission" date="2019-04" db="EMBL/GenBank/DDBJ databases">
        <title>Draft, Whole-Genome Sequence of the Anthracene-degrading Mycobacterium frederiksbergense LB501T, Isolated from a Polycyclic Aromatic Hydrocarbon (PAH)-Contaminated Soil.</title>
        <authorList>
            <person name="Augelletti F."/>
        </authorList>
    </citation>
    <scope>NUCLEOTIDE SEQUENCE [LARGE SCALE GENOMIC DNA]</scope>
    <source>
        <strain evidence="12 13">LB 501T</strain>
    </source>
</reference>
<evidence type="ECO:0000256" key="4">
    <source>
        <dbReference type="ARBA" id="ARBA00022679"/>
    </source>
</evidence>
<keyword evidence="6 12" id="KW-0418">Kinase</keyword>
<evidence type="ECO:0000313" key="12">
    <source>
        <dbReference type="EMBL" id="QIV85432.1"/>
    </source>
</evidence>
<keyword evidence="5" id="KW-0547">Nucleotide-binding</keyword>
<evidence type="ECO:0000256" key="8">
    <source>
        <dbReference type="ARBA" id="ARBA00023012"/>
    </source>
</evidence>
<organism evidence="12 13">
    <name type="scientific">Mycolicibacterium frederiksbergense</name>
    <dbReference type="NCBI Taxonomy" id="117567"/>
    <lineage>
        <taxon>Bacteria</taxon>
        <taxon>Bacillati</taxon>
        <taxon>Actinomycetota</taxon>
        <taxon>Actinomycetes</taxon>
        <taxon>Mycobacteriales</taxon>
        <taxon>Mycobacteriaceae</taxon>
        <taxon>Mycolicibacterium</taxon>
    </lineage>
</organism>
<dbReference type="Pfam" id="PF07730">
    <property type="entry name" value="HisKA_3"/>
    <property type="match status" value="1"/>
</dbReference>
<dbReference type="InterPro" id="IPR003594">
    <property type="entry name" value="HATPase_dom"/>
</dbReference>
<dbReference type="Gene3D" id="1.20.5.1930">
    <property type="match status" value="1"/>
</dbReference>
<gene>
    <name evidence="12" type="ORF">EXE63_20800</name>
</gene>